<accession>A0ABP0XXF7</accession>
<dbReference type="PANTHER" id="PTHR31170">
    <property type="entry name" value="BNAC04G53230D PROTEIN"/>
    <property type="match status" value="1"/>
</dbReference>
<reference evidence="1 2" key="1">
    <citation type="submission" date="2024-03" db="EMBL/GenBank/DDBJ databases">
        <authorList>
            <person name="Gkanogiannis A."/>
            <person name="Becerra Lopez-Lavalle L."/>
        </authorList>
    </citation>
    <scope>NUCLEOTIDE SEQUENCE [LARGE SCALE GENOMIC DNA]</scope>
</reference>
<evidence type="ECO:0000313" key="2">
    <source>
        <dbReference type="Proteomes" id="UP001642487"/>
    </source>
</evidence>
<name>A0ABP0XXF7_9ROSI</name>
<dbReference type="InterPro" id="IPR004158">
    <property type="entry name" value="DUF247_pln"/>
</dbReference>
<dbReference type="Proteomes" id="UP001642487">
    <property type="component" value="Chromosome 11"/>
</dbReference>
<dbReference type="PANTHER" id="PTHR31170:SF20">
    <property type="entry name" value="DUF247 DOMAIN PROTEIN"/>
    <property type="match status" value="1"/>
</dbReference>
<proteinExistence type="predicted"/>
<protein>
    <submittedName>
        <fullName evidence="1">Uncharacterized protein</fullName>
    </submittedName>
</protein>
<sequence>MEKCEPQKEYECRIQIVTSDPVLESINRILQQTVSSYSSNFSIYRVPEPLRSINPEAYTPTLISIGPLHSGRKELMANSHKPIFLQNFLNLTKLPLYTIIETVKISEEQARCCYAESIEMNNNEFVELLVLDGCFVVMYIITSQFPELRSPNTSNLLRFWDQIFCDLLLLENQLPYFLLQSLYDLCSSSQTFTTMCEFHPPCYNEEGLDFLKKHVLLTDMDGKVNHLVDFVRTHFAHSCSTKTLFHRTFWPPTATQLHECGVVFRTDKGSKKCAVDVAFIDYDGCLELPQIIIYDGFETRVRNLIAYEQCHAGEMREEVSNFAVFMQYMVQNRARREIAG</sequence>
<evidence type="ECO:0000313" key="1">
    <source>
        <dbReference type="EMBL" id="CAK9312839.1"/>
    </source>
</evidence>
<dbReference type="Pfam" id="PF03140">
    <property type="entry name" value="DUF247"/>
    <property type="match status" value="1"/>
</dbReference>
<gene>
    <name evidence="1" type="ORF">CITCOLO1_LOCUS4549</name>
</gene>
<keyword evidence="2" id="KW-1185">Reference proteome</keyword>
<organism evidence="1 2">
    <name type="scientific">Citrullus colocynthis</name>
    <name type="common">colocynth</name>
    <dbReference type="NCBI Taxonomy" id="252529"/>
    <lineage>
        <taxon>Eukaryota</taxon>
        <taxon>Viridiplantae</taxon>
        <taxon>Streptophyta</taxon>
        <taxon>Embryophyta</taxon>
        <taxon>Tracheophyta</taxon>
        <taxon>Spermatophyta</taxon>
        <taxon>Magnoliopsida</taxon>
        <taxon>eudicotyledons</taxon>
        <taxon>Gunneridae</taxon>
        <taxon>Pentapetalae</taxon>
        <taxon>rosids</taxon>
        <taxon>fabids</taxon>
        <taxon>Cucurbitales</taxon>
        <taxon>Cucurbitaceae</taxon>
        <taxon>Benincaseae</taxon>
        <taxon>Citrullus</taxon>
    </lineage>
</organism>
<dbReference type="EMBL" id="OZ021745">
    <property type="protein sequence ID" value="CAK9312839.1"/>
    <property type="molecule type" value="Genomic_DNA"/>
</dbReference>